<dbReference type="EMBL" id="SUMC01000140">
    <property type="protein sequence ID" value="TJZ97814.1"/>
    <property type="molecule type" value="Genomic_DNA"/>
</dbReference>
<name>A0A4U0SBW0_9ACTN</name>
<dbReference type="AlphaFoldDB" id="A0A4U0SBW0"/>
<protein>
    <recommendedName>
        <fullName evidence="3">NUDIX domain-containing protein</fullName>
    </recommendedName>
</protein>
<proteinExistence type="predicted"/>
<organism evidence="1 2">
    <name type="scientific">Actinacidiphila oryziradicis</name>
    <dbReference type="NCBI Taxonomy" id="2571141"/>
    <lineage>
        <taxon>Bacteria</taxon>
        <taxon>Bacillati</taxon>
        <taxon>Actinomycetota</taxon>
        <taxon>Actinomycetes</taxon>
        <taxon>Kitasatosporales</taxon>
        <taxon>Streptomycetaceae</taxon>
        <taxon>Actinacidiphila</taxon>
    </lineage>
</organism>
<dbReference type="OrthoDB" id="9787476at2"/>
<dbReference type="InterPro" id="IPR015797">
    <property type="entry name" value="NUDIX_hydrolase-like_dom_sf"/>
</dbReference>
<dbReference type="RefSeq" id="WP_136730519.1">
    <property type="nucleotide sequence ID" value="NZ_SUMC01000140.1"/>
</dbReference>
<evidence type="ECO:0000313" key="1">
    <source>
        <dbReference type="EMBL" id="TJZ97814.1"/>
    </source>
</evidence>
<sequence length="68" mass="7346">MRHGRRSPTAPARPGPFPPAVLIAPLFRSIRVERVGCFWATAGGSLELEEDFPAAARREVLEDSASTA</sequence>
<keyword evidence="2" id="KW-1185">Reference proteome</keyword>
<dbReference type="Proteomes" id="UP000305778">
    <property type="component" value="Unassembled WGS sequence"/>
</dbReference>
<gene>
    <name evidence="1" type="ORF">FCI23_49310</name>
</gene>
<evidence type="ECO:0008006" key="3">
    <source>
        <dbReference type="Google" id="ProtNLM"/>
    </source>
</evidence>
<reference evidence="1 2" key="1">
    <citation type="submission" date="2019-04" db="EMBL/GenBank/DDBJ databases">
        <title>Streptomyces oryziradicis sp. nov., a novel actinomycete isolated from rhizosphere soil of rice (Oryza sativa L.).</title>
        <authorList>
            <person name="Li C."/>
        </authorList>
    </citation>
    <scope>NUCLEOTIDE SEQUENCE [LARGE SCALE GENOMIC DNA]</scope>
    <source>
        <strain evidence="1 2">NEAU-C40</strain>
    </source>
</reference>
<evidence type="ECO:0000313" key="2">
    <source>
        <dbReference type="Proteomes" id="UP000305778"/>
    </source>
</evidence>
<accession>A0A4U0SBW0</accession>
<dbReference type="SUPFAM" id="SSF55811">
    <property type="entry name" value="Nudix"/>
    <property type="match status" value="1"/>
</dbReference>
<comment type="caution">
    <text evidence="1">The sequence shown here is derived from an EMBL/GenBank/DDBJ whole genome shotgun (WGS) entry which is preliminary data.</text>
</comment>